<dbReference type="Gene3D" id="3.90.199.10">
    <property type="entry name" value="Topoisomerase II, domain 5"/>
    <property type="match status" value="1"/>
</dbReference>
<feature type="compositionally biased region" description="Polar residues" evidence="21">
    <location>
        <begin position="1"/>
        <end position="16"/>
    </location>
</feature>
<evidence type="ECO:0000256" key="9">
    <source>
        <dbReference type="ARBA" id="ARBA00022553"/>
    </source>
</evidence>
<dbReference type="InterPro" id="IPR013506">
    <property type="entry name" value="Topo_IIA_bsu_dom2"/>
</dbReference>
<feature type="active site" description="O-(5'-phospho-DNA)-tyrosine intermediate" evidence="19">
    <location>
        <position position="875"/>
    </location>
</feature>
<feature type="compositionally biased region" description="Low complexity" evidence="21">
    <location>
        <begin position="1304"/>
        <end position="1323"/>
    </location>
</feature>
<evidence type="ECO:0000256" key="3">
    <source>
        <dbReference type="ARBA" id="ARBA00001946"/>
    </source>
</evidence>
<comment type="cofactor">
    <cofactor evidence="2">
        <name>Ca(2+)</name>
        <dbReference type="ChEBI" id="CHEBI:29108"/>
    </cofactor>
</comment>
<feature type="region of interest" description="Disordered" evidence="21">
    <location>
        <begin position="1336"/>
        <end position="1355"/>
    </location>
</feature>
<dbReference type="GO" id="GO:0006265">
    <property type="term" value="P:DNA topological change"/>
    <property type="evidence" value="ECO:0007669"/>
    <property type="project" value="UniProtKB-UniRule"/>
</dbReference>
<dbReference type="InterPro" id="IPR020568">
    <property type="entry name" value="Ribosomal_Su5_D2-typ_SF"/>
</dbReference>
<comment type="subunit">
    <text evidence="6 20">Homodimer.</text>
</comment>
<dbReference type="InterPro" id="IPR003594">
    <property type="entry name" value="HATPase_dom"/>
</dbReference>
<evidence type="ECO:0000256" key="17">
    <source>
        <dbReference type="ARBA" id="ARBA00023242"/>
    </source>
</evidence>
<dbReference type="GO" id="GO:0006271">
    <property type="term" value="P:DNA strand elongation involved in DNA replication"/>
    <property type="evidence" value="ECO:0007669"/>
    <property type="project" value="EnsemblFungi"/>
</dbReference>
<keyword evidence="10" id="KW-0479">Metal-binding</keyword>
<dbReference type="GO" id="GO:0046872">
    <property type="term" value="F:metal ion binding"/>
    <property type="evidence" value="ECO:0007669"/>
    <property type="project" value="UniProtKB-KW"/>
</dbReference>
<dbReference type="SUPFAM" id="SSF55874">
    <property type="entry name" value="ATPase domain of HSP90 chaperone/DNA topoisomerase II/histidine kinase"/>
    <property type="match status" value="1"/>
</dbReference>
<dbReference type="Pfam" id="PF16898">
    <property type="entry name" value="TOPRIM_C"/>
    <property type="match status" value="1"/>
</dbReference>
<feature type="compositionally biased region" description="Acidic residues" evidence="21">
    <location>
        <begin position="1514"/>
        <end position="1537"/>
    </location>
</feature>
<dbReference type="InterPro" id="IPR018522">
    <property type="entry name" value="TopoIIA_CS"/>
</dbReference>
<dbReference type="Gene3D" id="3.30.1360.40">
    <property type="match status" value="1"/>
</dbReference>
<dbReference type="Pfam" id="PF01751">
    <property type="entry name" value="Toprim"/>
    <property type="match status" value="1"/>
</dbReference>
<dbReference type="Gene3D" id="3.30.1490.30">
    <property type="match status" value="1"/>
</dbReference>
<dbReference type="InterPro" id="IPR001154">
    <property type="entry name" value="TopoII_euk"/>
</dbReference>
<feature type="region of interest" description="Disordered" evidence="21">
    <location>
        <begin position="1270"/>
        <end position="1289"/>
    </location>
</feature>
<dbReference type="GO" id="GO:0005524">
    <property type="term" value="F:ATP binding"/>
    <property type="evidence" value="ECO:0007669"/>
    <property type="project" value="UniProtKB-UniRule"/>
</dbReference>
<evidence type="ECO:0000256" key="16">
    <source>
        <dbReference type="ARBA" id="ARBA00023235"/>
    </source>
</evidence>
<dbReference type="FunFam" id="3.90.199.10:FF:000002">
    <property type="entry name" value="DNA topoisomerase 2"/>
    <property type="match status" value="1"/>
</dbReference>
<dbReference type="InterPro" id="IPR013757">
    <property type="entry name" value="Topo_IIA_A_a_sf"/>
</dbReference>
<accession>A0A1D8NG10</accession>
<keyword evidence="11 20" id="KW-0547">Nucleotide-binding</keyword>
<dbReference type="CDD" id="cd03481">
    <property type="entry name" value="TopoIIA_Trans_ScTopoIIA"/>
    <property type="match status" value="1"/>
</dbReference>
<evidence type="ECO:0000256" key="8">
    <source>
        <dbReference type="ARBA" id="ARBA00019635"/>
    </source>
</evidence>
<comment type="cofactor">
    <cofactor evidence="3">
        <name>Mg(2+)</name>
        <dbReference type="ChEBI" id="CHEBI:18420"/>
    </cofactor>
</comment>
<dbReference type="PANTHER" id="PTHR10169:SF38">
    <property type="entry name" value="DNA TOPOISOMERASE 2"/>
    <property type="match status" value="1"/>
</dbReference>
<comment type="subcellular location">
    <subcellularLocation>
        <location evidence="4">Nucleus</location>
    </subcellularLocation>
</comment>
<dbReference type="OMA" id="TWTQDFK"/>
<dbReference type="PROSITE" id="PS00177">
    <property type="entry name" value="TOPOISOMERASE_II"/>
    <property type="match status" value="1"/>
</dbReference>
<dbReference type="SMART" id="SM00433">
    <property type="entry name" value="TOP2c"/>
    <property type="match status" value="1"/>
</dbReference>
<evidence type="ECO:0000259" key="22">
    <source>
        <dbReference type="PROSITE" id="PS50880"/>
    </source>
</evidence>
<comment type="function">
    <text evidence="18 20">Control of topological states of DNA by transient breakage and subsequent rejoining of DNA strands. Topoisomerase II makes double-strand breaks.</text>
</comment>
<evidence type="ECO:0000256" key="20">
    <source>
        <dbReference type="RuleBase" id="RU362094"/>
    </source>
</evidence>
<evidence type="ECO:0000313" key="24">
    <source>
        <dbReference type="EMBL" id="AOW04551.1"/>
    </source>
</evidence>
<evidence type="ECO:0000256" key="21">
    <source>
        <dbReference type="SAM" id="MobiDB-lite"/>
    </source>
</evidence>
<keyword evidence="15 19" id="KW-0238">DNA-binding</keyword>
<dbReference type="FunFam" id="3.30.565.10:FF:000004">
    <property type="entry name" value="DNA topoisomerase 2"/>
    <property type="match status" value="1"/>
</dbReference>
<dbReference type="InterPro" id="IPR034157">
    <property type="entry name" value="TOPRIM_TopoII"/>
</dbReference>
<evidence type="ECO:0000256" key="1">
    <source>
        <dbReference type="ARBA" id="ARBA00000185"/>
    </source>
</evidence>
<dbReference type="GO" id="GO:0009303">
    <property type="term" value="P:rRNA transcription"/>
    <property type="evidence" value="ECO:0007669"/>
    <property type="project" value="EnsemblFungi"/>
</dbReference>
<evidence type="ECO:0000256" key="6">
    <source>
        <dbReference type="ARBA" id="ARBA00011738"/>
    </source>
</evidence>
<dbReference type="VEuPathDB" id="FungiDB:YALI0_D23969g"/>
<dbReference type="PROSITE" id="PS52040">
    <property type="entry name" value="TOPO_IIA"/>
    <property type="match status" value="1"/>
</dbReference>
<dbReference type="Gene3D" id="3.40.50.670">
    <property type="match status" value="1"/>
</dbReference>
<dbReference type="GO" id="GO:0000019">
    <property type="term" value="P:regulation of mitotic recombination"/>
    <property type="evidence" value="ECO:0007669"/>
    <property type="project" value="EnsemblFungi"/>
</dbReference>
<gene>
    <name evidence="24" type="ORF">YALI1_D31186g</name>
</gene>
<dbReference type="GO" id="GO:0097047">
    <property type="term" value="C:DNA replication termination region"/>
    <property type="evidence" value="ECO:0007669"/>
    <property type="project" value="EnsemblFungi"/>
</dbReference>
<evidence type="ECO:0000256" key="4">
    <source>
        <dbReference type="ARBA" id="ARBA00004123"/>
    </source>
</evidence>
<feature type="domain" description="Topo IIA-type catalytic" evidence="23">
    <location>
        <begin position="785"/>
        <end position="1244"/>
    </location>
</feature>
<dbReference type="Gene3D" id="3.30.565.10">
    <property type="entry name" value="Histidine kinase-like ATPase, C-terminal domain"/>
    <property type="match status" value="1"/>
</dbReference>
<dbReference type="KEGG" id="yli:2910987"/>
<dbReference type="Pfam" id="PF00521">
    <property type="entry name" value="DNA_topoisoIV"/>
    <property type="match status" value="1"/>
</dbReference>
<dbReference type="InterPro" id="IPR031660">
    <property type="entry name" value="TOPRIM_C"/>
</dbReference>
<comment type="catalytic activity">
    <reaction evidence="1 19 20">
        <text>ATP-dependent breakage, passage and rejoining of double-stranded DNA.</text>
        <dbReference type="EC" id="5.6.2.2"/>
    </reaction>
</comment>
<dbReference type="PROSITE" id="PS50880">
    <property type="entry name" value="TOPRIM"/>
    <property type="match status" value="1"/>
</dbReference>
<proteinExistence type="inferred from homology"/>
<dbReference type="SUPFAM" id="SSF54211">
    <property type="entry name" value="Ribosomal protein S5 domain 2-like"/>
    <property type="match status" value="1"/>
</dbReference>
<dbReference type="PRINTS" id="PR01158">
    <property type="entry name" value="TOPISMRASEII"/>
</dbReference>
<dbReference type="InterPro" id="IPR050634">
    <property type="entry name" value="DNA_Topoisomerase_II"/>
</dbReference>
<dbReference type="GO" id="GO:0003918">
    <property type="term" value="F:DNA topoisomerase type II (double strand cut, ATP-hydrolyzing) activity"/>
    <property type="evidence" value="ECO:0007669"/>
    <property type="project" value="UniProtKB-UniRule"/>
</dbReference>
<keyword evidence="16 19" id="KW-0413">Isomerase</keyword>
<dbReference type="eggNOG" id="KOG0355">
    <property type="taxonomic scope" value="Eukaryota"/>
</dbReference>
<dbReference type="FunFam" id="3.30.1490.30:FF:000001">
    <property type="entry name" value="DNA topoisomerase 2"/>
    <property type="match status" value="1"/>
</dbReference>
<feature type="compositionally biased region" description="Basic residues" evidence="21">
    <location>
        <begin position="1455"/>
        <end position="1464"/>
    </location>
</feature>
<dbReference type="Pfam" id="PF02518">
    <property type="entry name" value="HATPase_c"/>
    <property type="match status" value="1"/>
</dbReference>
<evidence type="ECO:0000256" key="10">
    <source>
        <dbReference type="ARBA" id="ARBA00022723"/>
    </source>
</evidence>
<dbReference type="RefSeq" id="XP_503213.3">
    <property type="nucleotide sequence ID" value="XM_503213.3"/>
</dbReference>
<dbReference type="SMART" id="SM00434">
    <property type="entry name" value="TOP4c"/>
    <property type="match status" value="1"/>
</dbReference>
<evidence type="ECO:0000256" key="7">
    <source>
        <dbReference type="ARBA" id="ARBA00012895"/>
    </source>
</evidence>
<feature type="domain" description="Toprim" evidence="22">
    <location>
        <begin position="534"/>
        <end position="648"/>
    </location>
</feature>
<evidence type="ECO:0000256" key="12">
    <source>
        <dbReference type="ARBA" id="ARBA00022840"/>
    </source>
</evidence>
<evidence type="ECO:0000256" key="2">
    <source>
        <dbReference type="ARBA" id="ARBA00001913"/>
    </source>
</evidence>
<dbReference type="GO" id="GO:0097046">
    <property type="term" value="P:replication fork progression beyond termination site"/>
    <property type="evidence" value="ECO:0007669"/>
    <property type="project" value="EnsemblFungi"/>
</dbReference>
<reference evidence="24 25" key="1">
    <citation type="journal article" date="2016" name="PLoS ONE">
        <title>Sequence Assembly of Yarrowia lipolytica Strain W29/CLIB89 Shows Transposable Element Diversity.</title>
        <authorList>
            <person name="Magnan C."/>
            <person name="Yu J."/>
            <person name="Chang I."/>
            <person name="Jahn E."/>
            <person name="Kanomata Y."/>
            <person name="Wu J."/>
            <person name="Zeller M."/>
            <person name="Oakes M."/>
            <person name="Baldi P."/>
            <person name="Sandmeyer S."/>
        </authorList>
    </citation>
    <scope>NUCLEOTIDE SEQUENCE [LARGE SCALE GENOMIC DNA]</scope>
    <source>
        <strain evidence="25">CLIB89(W29)</strain>
    </source>
</reference>
<evidence type="ECO:0000259" key="23">
    <source>
        <dbReference type="PROSITE" id="PS52040"/>
    </source>
</evidence>
<feature type="compositionally biased region" description="Basic residues" evidence="21">
    <location>
        <begin position="1437"/>
        <end position="1447"/>
    </location>
</feature>
<dbReference type="SMART" id="SM00387">
    <property type="entry name" value="HATPase_c"/>
    <property type="match status" value="1"/>
</dbReference>
<dbReference type="GO" id="GO:0034080">
    <property type="term" value="P:CENP-A containing chromatin assembly"/>
    <property type="evidence" value="ECO:0007669"/>
    <property type="project" value="EnsemblFungi"/>
</dbReference>
<dbReference type="FunFam" id="3.40.50.670:FF:000001">
    <property type="entry name" value="DNA topoisomerase 2"/>
    <property type="match status" value="2"/>
</dbReference>
<feature type="region of interest" description="Disordered" evidence="21">
    <location>
        <begin position="1412"/>
        <end position="1537"/>
    </location>
</feature>
<evidence type="ECO:0000256" key="13">
    <source>
        <dbReference type="ARBA" id="ARBA00022842"/>
    </source>
</evidence>
<dbReference type="GO" id="GO:0000722">
    <property type="term" value="P:telomere maintenance via recombination"/>
    <property type="evidence" value="ECO:0007669"/>
    <property type="project" value="EnsemblFungi"/>
</dbReference>
<keyword evidence="17" id="KW-0539">Nucleus</keyword>
<dbReference type="InterPro" id="IPR002205">
    <property type="entry name" value="Topo_IIA_dom_A"/>
</dbReference>
<dbReference type="GO" id="GO:0000795">
    <property type="term" value="C:synaptonemal complex"/>
    <property type="evidence" value="ECO:0007669"/>
    <property type="project" value="EnsemblFungi"/>
</dbReference>
<dbReference type="GO" id="GO:0000712">
    <property type="term" value="P:resolution of meiotic recombination intermediates"/>
    <property type="evidence" value="ECO:0007669"/>
    <property type="project" value="TreeGrafter"/>
</dbReference>
<keyword evidence="14 19" id="KW-0799">Topoisomerase</keyword>
<evidence type="ECO:0000256" key="5">
    <source>
        <dbReference type="ARBA" id="ARBA00011080"/>
    </source>
</evidence>
<dbReference type="PRINTS" id="PR00418">
    <property type="entry name" value="TPI2FAMILY"/>
</dbReference>
<dbReference type="EMBL" id="CP017556">
    <property type="protein sequence ID" value="AOW04551.1"/>
    <property type="molecule type" value="Genomic_DNA"/>
</dbReference>
<dbReference type="FunFam" id="3.30.1360.40:FF:000011">
    <property type="entry name" value="DNA topoisomerase 2"/>
    <property type="match status" value="1"/>
</dbReference>
<dbReference type="FunFam" id="3.30.230.10:FF:000008">
    <property type="entry name" value="DNA topoisomerase 2"/>
    <property type="match status" value="1"/>
</dbReference>
<feature type="region of interest" description="Disordered" evidence="21">
    <location>
        <begin position="1"/>
        <end position="105"/>
    </location>
</feature>
<dbReference type="SUPFAM" id="SSF56719">
    <property type="entry name" value="Type II DNA topoisomerase"/>
    <property type="match status" value="1"/>
</dbReference>
<dbReference type="InterPro" id="IPR013759">
    <property type="entry name" value="Topo_IIA_B_C"/>
</dbReference>
<feature type="region of interest" description="Disordered" evidence="21">
    <location>
        <begin position="1304"/>
        <end position="1326"/>
    </location>
</feature>
<evidence type="ECO:0000256" key="15">
    <source>
        <dbReference type="ARBA" id="ARBA00023125"/>
    </source>
</evidence>
<dbReference type="GO" id="GO:0042802">
    <property type="term" value="F:identical protein binding"/>
    <property type="evidence" value="ECO:0007669"/>
    <property type="project" value="EnsemblFungi"/>
</dbReference>
<keyword evidence="13" id="KW-0460">Magnesium</keyword>
<dbReference type="CDD" id="cd16930">
    <property type="entry name" value="HATPase_TopII-like"/>
    <property type="match status" value="1"/>
</dbReference>
<dbReference type="EC" id="5.6.2.2" evidence="7 20"/>
<dbReference type="InterPro" id="IPR036890">
    <property type="entry name" value="HATPase_C_sf"/>
</dbReference>
<name>A0A1D8NG10_YARLL</name>
<sequence length="1537" mass="171833">MAKQSTLFSSFASDENTPPRPRGKSKPKPTMFSDDDDSLVISDDHSESDFALSDDEPKKKPAKAAAKPKAAPKSKAKPLQEVANDNAPVPSPKGTPKGKKGSASEQYQKLTQLEHILKRPDTYIGSVEATASPMWVWNQTTSALEHKMVTIVPGLYKIFDEILVNAADNKIRDPKMDSLEVTIDADKNEISVMNNGKGIPVEIHDKEKIYIPELIFGNLLTSSNYNDNEKKVVGGRNGFGAKLCNIFSTEFKLETADQKNGKIYTQTWSNNMSKVDKPKIKELKTKKEYTKVTFKPDLKLFNMTELDADTVGVLMRRVYDIAGTTHGVKVKLNGTRLALKDFKAYVDLYLKSLVADEDNEVVQKSKIVHEIVNDRWEVAFAVSDGTYQNVSFVNSIATTSGGTHVNYIADQLVAKLTATAKKKLKDAQVKPAQLKANMFIFINCLIENPAFTSQTKEQMTTKVSAFGSKCELSDKFIKQVTNNTDIMERVLSIAGRNADAALKKTDGSSKKKRITTLVKLEDAQLAGTKRGHECTLILTEGDSAMTMANAGLSVIGRERYGAFPLRGKMLNVREASTDQIMKNAEIQAIKEIIGLQHKKHYTSCKDLRYGHLMIMTDQDHDGSHIKGLIINFLETMFPGLLQIPGFLLEFITPIVKVMVMRGKKVVKTIPFYNMPEYEAWRDFEGQQCTWTSKYFKGLGTTPTADATEYFKDLDRHMKQFHAVTAEDRPFIELAFSKKKADDRKEWLRKYKPGTHLDPKLTHIPVSDFINKELILFSMADNMRSIASVCDGFKPGQRKVLFGSFKRKFTVSIRVAQLVGYISEHTGYHHGEASLGSTIMAMAQDFAGSNNIYLMKPDGGFGSRSQGGKDAAAMRYAQTELMDITKAIFNKQDEPLYNYVTDDDTPVEPEYYLPVLPMLLVNGCEGIGSGWSTSIPPYNPLDIVDNLRRMLKDEPPVPMIPWFRGWHGEVEPVGDGRYKVKGLIEQVDERTLCITELPARMWTISMKEFLLSSLIDSKNEKGWIEDFTEDHGFRVKFNITLSEKEMEKTRQIGLRERFKLISSLSTSNMVAFDPEGRIKKYDSPEAIMKEYFPVRLEFYQKRKDRLVSDFEQQLEKLTAQARFIKLIIDKKLNINNKGRKVLIAELSELKFPRYGKNGERLASDAKAAIAEDEEAPSDEVAEDLAEAEEIHGKIPTNGYDYLLGMALWSLTKERYEKLLRERDGKEEELIELLKKSAKDIWMDDLDVFMEAYEKFEEQDVEKQQKLDNYTGKKGATKRKRAAKKKAGDDDDEDFIVGKKAKTAAKPKTAAAKSRAKSSSASVEPEVVDLDDVKVKKEPGISKTKPRLSDTATSPKFKNTFGSLGSTSIFGDSPVKSSPTKINRLGAAGGRLQFGSGKLDSEFEIPKKKRVSLFGSLSDDDDDLDMGGSIEEVQDVAKPVKKAAPKKAAPRAAPKAAPKKTAPKKKSIFDDSDEDMNLSDDEVAEVASSASSRASSRASSARPRRAAAPKKSVYVDSDDSDLDIVDDEEDVSMFNDDDE</sequence>
<dbReference type="Pfam" id="PF00204">
    <property type="entry name" value="DNA_gyraseB"/>
    <property type="match status" value="1"/>
</dbReference>
<dbReference type="InterPro" id="IPR001241">
    <property type="entry name" value="Topo_IIA"/>
</dbReference>
<dbReference type="Gene3D" id="3.30.230.10">
    <property type="match status" value="1"/>
</dbReference>
<feature type="compositionally biased region" description="Basic residues" evidence="21">
    <location>
        <begin position="1273"/>
        <end position="1283"/>
    </location>
</feature>
<dbReference type="GO" id="GO:0003677">
    <property type="term" value="F:DNA binding"/>
    <property type="evidence" value="ECO:0007669"/>
    <property type="project" value="UniProtKB-UniRule"/>
</dbReference>
<dbReference type="Gene3D" id="1.10.268.10">
    <property type="entry name" value="Topoisomerase, domain 3"/>
    <property type="match status" value="1"/>
</dbReference>
<evidence type="ECO:0000256" key="11">
    <source>
        <dbReference type="ARBA" id="ARBA00022741"/>
    </source>
</evidence>
<dbReference type="CDD" id="cd00187">
    <property type="entry name" value="TOP4c"/>
    <property type="match status" value="1"/>
</dbReference>
<dbReference type="InterPro" id="IPR014721">
    <property type="entry name" value="Ribsml_uS5_D2-typ_fold_subgr"/>
</dbReference>
<keyword evidence="12 20" id="KW-0067">ATP-binding</keyword>
<dbReference type="Proteomes" id="UP000182444">
    <property type="component" value="Chromosome 1D"/>
</dbReference>
<evidence type="ECO:0000256" key="14">
    <source>
        <dbReference type="ARBA" id="ARBA00023029"/>
    </source>
</evidence>
<feature type="compositionally biased region" description="Acidic residues" evidence="21">
    <location>
        <begin position="1468"/>
        <end position="1482"/>
    </location>
</feature>
<dbReference type="InterPro" id="IPR013760">
    <property type="entry name" value="Topo_IIA-like_dom_sf"/>
</dbReference>
<dbReference type="GO" id="GO:0000819">
    <property type="term" value="P:sister chromatid segregation"/>
    <property type="evidence" value="ECO:0007669"/>
    <property type="project" value="TreeGrafter"/>
</dbReference>
<dbReference type="PANTHER" id="PTHR10169">
    <property type="entry name" value="DNA TOPOISOMERASE/GYRASE"/>
    <property type="match status" value="1"/>
</dbReference>
<evidence type="ECO:0000256" key="19">
    <source>
        <dbReference type="PROSITE-ProRule" id="PRU01384"/>
    </source>
</evidence>
<comment type="similarity">
    <text evidence="5 20">Belongs to the type II topoisomerase family.</text>
</comment>
<evidence type="ECO:0000313" key="25">
    <source>
        <dbReference type="Proteomes" id="UP000182444"/>
    </source>
</evidence>
<feature type="compositionally biased region" description="Low complexity" evidence="21">
    <location>
        <begin position="1485"/>
        <end position="1499"/>
    </location>
</feature>
<dbReference type="InterPro" id="IPR013758">
    <property type="entry name" value="Topo_IIA_A/C_ab"/>
</dbReference>
<dbReference type="CDD" id="cd03365">
    <property type="entry name" value="TOPRIM_TopoIIA"/>
    <property type="match status" value="1"/>
</dbReference>
<dbReference type="VEuPathDB" id="FungiDB:YALI1_D31186g"/>
<keyword evidence="9" id="KW-0597">Phosphoprotein</keyword>
<organism evidence="24 25">
    <name type="scientific">Yarrowia lipolytica</name>
    <name type="common">Candida lipolytica</name>
    <dbReference type="NCBI Taxonomy" id="4952"/>
    <lineage>
        <taxon>Eukaryota</taxon>
        <taxon>Fungi</taxon>
        <taxon>Dikarya</taxon>
        <taxon>Ascomycota</taxon>
        <taxon>Saccharomycotina</taxon>
        <taxon>Dipodascomycetes</taxon>
        <taxon>Dipodascales</taxon>
        <taxon>Dipodascales incertae sedis</taxon>
        <taxon>Yarrowia</taxon>
    </lineage>
</organism>
<evidence type="ECO:0000256" key="18">
    <source>
        <dbReference type="ARBA" id="ARBA00053943"/>
    </source>
</evidence>
<protein>
    <recommendedName>
        <fullName evidence="8 20">DNA topoisomerase 2</fullName>
        <ecNumber evidence="7 20">5.6.2.2</ecNumber>
    </recommendedName>
</protein>
<dbReference type="InterPro" id="IPR006171">
    <property type="entry name" value="TOPRIM_dom"/>
</dbReference>
<dbReference type="GeneID" id="2910987"/>